<comment type="caution">
    <text evidence="4">The sequence shown here is derived from an EMBL/GenBank/DDBJ whole genome shotgun (WGS) entry which is preliminary data.</text>
</comment>
<dbReference type="Gene3D" id="3.40.190.10">
    <property type="entry name" value="Periplasmic binding protein-like II"/>
    <property type="match status" value="1"/>
</dbReference>
<protein>
    <submittedName>
        <fullName evidence="4">Osmoprotectant transport system substrate-binding protein</fullName>
    </submittedName>
</protein>
<dbReference type="AlphaFoldDB" id="A0A2A9CX36"/>
<feature type="region of interest" description="Disordered" evidence="1">
    <location>
        <begin position="27"/>
        <end position="51"/>
    </location>
</feature>
<evidence type="ECO:0000313" key="4">
    <source>
        <dbReference type="EMBL" id="PFG18988.1"/>
    </source>
</evidence>
<organism evidence="4 5">
    <name type="scientific">Serinibacter salmoneus</name>
    <dbReference type="NCBI Taxonomy" id="556530"/>
    <lineage>
        <taxon>Bacteria</taxon>
        <taxon>Bacillati</taxon>
        <taxon>Actinomycetota</taxon>
        <taxon>Actinomycetes</taxon>
        <taxon>Micrococcales</taxon>
        <taxon>Beutenbergiaceae</taxon>
        <taxon>Serinibacter</taxon>
    </lineage>
</organism>
<evidence type="ECO:0000259" key="3">
    <source>
        <dbReference type="Pfam" id="PF04069"/>
    </source>
</evidence>
<evidence type="ECO:0000313" key="5">
    <source>
        <dbReference type="Proteomes" id="UP000224915"/>
    </source>
</evidence>
<dbReference type="Gene3D" id="3.40.190.120">
    <property type="entry name" value="Osmoprotection protein (prox), domain 2"/>
    <property type="match status" value="1"/>
</dbReference>
<accession>A0A2A9CX36</accession>
<dbReference type="SUPFAM" id="SSF53850">
    <property type="entry name" value="Periplasmic binding protein-like II"/>
    <property type="match status" value="1"/>
</dbReference>
<evidence type="ECO:0000256" key="2">
    <source>
        <dbReference type="SAM" id="SignalP"/>
    </source>
</evidence>
<dbReference type="CDD" id="cd13606">
    <property type="entry name" value="PBP2_ProX_like"/>
    <property type="match status" value="1"/>
</dbReference>
<dbReference type="PROSITE" id="PS51257">
    <property type="entry name" value="PROKAR_LIPOPROTEIN"/>
    <property type="match status" value="1"/>
</dbReference>
<dbReference type="EMBL" id="PDJD01000001">
    <property type="protein sequence ID" value="PFG18988.1"/>
    <property type="molecule type" value="Genomic_DNA"/>
</dbReference>
<reference evidence="4 5" key="1">
    <citation type="submission" date="2017-10" db="EMBL/GenBank/DDBJ databases">
        <title>Sequencing the genomes of 1000 actinobacteria strains.</title>
        <authorList>
            <person name="Klenk H.-P."/>
        </authorList>
    </citation>
    <scope>NUCLEOTIDE SEQUENCE [LARGE SCALE GENOMIC DNA]</scope>
    <source>
        <strain evidence="4 5">DSM 21801</strain>
    </source>
</reference>
<sequence>MTTTRTLLTSLTLAGALALAACSGGSDPLSTDGGESEDSGSETSAGTEGGGTIAIGSANFTESEIIANIYSIALQDAGFEVTERFQIGSREAYIPALQDGSIDLIPDYTGNLLLYVDNEATATSAEDVNAALPDALAEQDLVMLEPAPAEDKDAVVVTGERAEEWDLVTIGDLAEYNEEVRFASNAEFAERVSGLPGLAELYGFEPVEFVAIADGGGPATVQALANDEVQAANIYTTTPAIEENGFVVLEDPENNFAAQNVVPVMSAEAMTEEIAAVLDAVSAQLTTQDLLALNGEVAGGGMEPAQAARAWLEEKGLIQG</sequence>
<dbReference type="Pfam" id="PF04069">
    <property type="entry name" value="OpuAC"/>
    <property type="match status" value="1"/>
</dbReference>
<keyword evidence="2" id="KW-0732">Signal</keyword>
<dbReference type="InterPro" id="IPR007210">
    <property type="entry name" value="ABC_Gly_betaine_transp_sub-bd"/>
</dbReference>
<feature type="domain" description="ABC-type glycine betaine transport system substrate-binding" evidence="3">
    <location>
        <begin position="52"/>
        <end position="314"/>
    </location>
</feature>
<proteinExistence type="predicted"/>
<gene>
    <name evidence="4" type="ORF">ATL40_0542</name>
</gene>
<dbReference type="GO" id="GO:0043190">
    <property type="term" value="C:ATP-binding cassette (ABC) transporter complex"/>
    <property type="evidence" value="ECO:0007669"/>
    <property type="project" value="InterPro"/>
</dbReference>
<dbReference type="RefSeq" id="WP_098468192.1">
    <property type="nucleotide sequence ID" value="NZ_PDJD01000001.1"/>
</dbReference>
<feature type="signal peptide" evidence="2">
    <location>
        <begin position="1"/>
        <end position="20"/>
    </location>
</feature>
<dbReference type="OrthoDB" id="9781705at2"/>
<dbReference type="GO" id="GO:0022857">
    <property type="term" value="F:transmembrane transporter activity"/>
    <property type="evidence" value="ECO:0007669"/>
    <property type="project" value="InterPro"/>
</dbReference>
<dbReference type="Proteomes" id="UP000224915">
    <property type="component" value="Unassembled WGS sequence"/>
</dbReference>
<feature type="chain" id="PRO_5013173971" evidence="2">
    <location>
        <begin position="21"/>
        <end position="320"/>
    </location>
</feature>
<keyword evidence="5" id="KW-1185">Reference proteome</keyword>
<evidence type="ECO:0000256" key="1">
    <source>
        <dbReference type="SAM" id="MobiDB-lite"/>
    </source>
</evidence>
<name>A0A2A9CX36_9MICO</name>